<keyword evidence="3" id="KW-0808">Transferase</keyword>
<keyword evidence="6" id="KW-1185">Reference proteome</keyword>
<evidence type="ECO:0000256" key="2">
    <source>
        <dbReference type="ARBA" id="ARBA00022603"/>
    </source>
</evidence>
<dbReference type="GO" id="GO:0008168">
    <property type="term" value="F:methyltransferase activity"/>
    <property type="evidence" value="ECO:0007669"/>
    <property type="project" value="UniProtKB-KW"/>
</dbReference>
<dbReference type="RefSeq" id="WP_262399560.1">
    <property type="nucleotide sequence ID" value="NZ_JACRTB010000008.1"/>
</dbReference>
<reference evidence="5 6" key="1">
    <citation type="submission" date="2020-08" db="EMBL/GenBank/DDBJ databases">
        <title>Genome public.</title>
        <authorList>
            <person name="Liu C."/>
            <person name="Sun Q."/>
        </authorList>
    </citation>
    <scope>NUCLEOTIDE SEQUENCE [LARGE SCALE GENOMIC DNA]</scope>
    <source>
        <strain evidence="5 6">BX1</strain>
    </source>
</reference>
<dbReference type="Proteomes" id="UP000658131">
    <property type="component" value="Unassembled WGS sequence"/>
</dbReference>
<dbReference type="InterPro" id="IPR051259">
    <property type="entry name" value="rRNA_Methyltransferase"/>
</dbReference>
<dbReference type="Pfam" id="PF00588">
    <property type="entry name" value="SpoU_methylase"/>
    <property type="match status" value="1"/>
</dbReference>
<organism evidence="5 6">
    <name type="scientific">Yanshouia hominis</name>
    <dbReference type="NCBI Taxonomy" id="2763673"/>
    <lineage>
        <taxon>Bacteria</taxon>
        <taxon>Bacillati</taxon>
        <taxon>Bacillota</taxon>
        <taxon>Clostridia</taxon>
        <taxon>Eubacteriales</taxon>
        <taxon>Oscillospiraceae</taxon>
        <taxon>Yanshouia</taxon>
    </lineage>
</organism>
<protein>
    <submittedName>
        <fullName evidence="5">RNA methyltransferase</fullName>
    </submittedName>
</protein>
<keyword evidence="2 5" id="KW-0489">Methyltransferase</keyword>
<proteinExistence type="inferred from homology"/>
<dbReference type="PANTHER" id="PTHR43191">
    <property type="entry name" value="RRNA METHYLTRANSFERASE 3"/>
    <property type="match status" value="1"/>
</dbReference>
<dbReference type="Pfam" id="PF22435">
    <property type="entry name" value="MRM3-like_sub_bind"/>
    <property type="match status" value="1"/>
</dbReference>
<dbReference type="InterPro" id="IPR053888">
    <property type="entry name" value="MRM3-like_sub_bind"/>
</dbReference>
<feature type="domain" description="RNA 2-O ribose methyltransferase substrate binding" evidence="4">
    <location>
        <begin position="32"/>
        <end position="106"/>
    </location>
</feature>
<evidence type="ECO:0000313" key="6">
    <source>
        <dbReference type="Proteomes" id="UP000658131"/>
    </source>
</evidence>
<evidence type="ECO:0000313" key="5">
    <source>
        <dbReference type="EMBL" id="MBC8576000.1"/>
    </source>
</evidence>
<evidence type="ECO:0000259" key="4">
    <source>
        <dbReference type="SMART" id="SM00967"/>
    </source>
</evidence>
<dbReference type="SUPFAM" id="SSF55315">
    <property type="entry name" value="L30e-like"/>
    <property type="match status" value="1"/>
</dbReference>
<dbReference type="Gene3D" id="3.40.1280.10">
    <property type="match status" value="1"/>
</dbReference>
<dbReference type="InterPro" id="IPR029028">
    <property type="entry name" value="Alpha/beta_knot_MTases"/>
</dbReference>
<dbReference type="InterPro" id="IPR013123">
    <property type="entry name" value="SpoU_subst-bd"/>
</dbReference>
<dbReference type="SUPFAM" id="SSF75217">
    <property type="entry name" value="alpha/beta knot"/>
    <property type="match status" value="1"/>
</dbReference>
<comment type="similarity">
    <text evidence="1">Belongs to the class IV-like SAM-binding methyltransferase superfamily. RNA methyltransferase TrmH family.</text>
</comment>
<dbReference type="InterPro" id="IPR029064">
    <property type="entry name" value="Ribosomal_eL30-like_sf"/>
</dbReference>
<dbReference type="InterPro" id="IPR029026">
    <property type="entry name" value="tRNA_m1G_MTases_N"/>
</dbReference>
<dbReference type="PANTHER" id="PTHR43191:SF2">
    <property type="entry name" value="RRNA METHYLTRANSFERASE 3, MITOCHONDRIAL"/>
    <property type="match status" value="1"/>
</dbReference>
<dbReference type="Gene3D" id="3.30.1330.30">
    <property type="match status" value="1"/>
</dbReference>
<dbReference type="GO" id="GO:0032259">
    <property type="term" value="P:methylation"/>
    <property type="evidence" value="ECO:0007669"/>
    <property type="project" value="UniProtKB-KW"/>
</dbReference>
<dbReference type="InterPro" id="IPR001537">
    <property type="entry name" value="SpoU_MeTrfase"/>
</dbReference>
<dbReference type="EMBL" id="JACRTB010000008">
    <property type="protein sequence ID" value="MBC8576000.1"/>
    <property type="molecule type" value="Genomic_DNA"/>
</dbReference>
<gene>
    <name evidence="5" type="ORF">H8717_06205</name>
</gene>
<dbReference type="CDD" id="cd18095">
    <property type="entry name" value="SpoU-like_rRNA-MTase"/>
    <property type="match status" value="1"/>
</dbReference>
<accession>A0ABR7NI01</accession>
<sequence>MRQITSKDNPNIKEYVRLCGSRKSRTESGCFVLEGMRLVCDAHQSGVRIGLLLVTEEGMARLGERFAALSDAAGETVLIDRRIAGQIAQTKTPQGVFAVCEGALWRGEPSSPPALGRGALLLCSLQDPGNVGTIIRSAEAFGLSAVLMSADCPDPASPKVLRASMGAALRLPLYRCPDPAETVGRLREAGIPVFAAALGERSAPVGEVSLRGAVVAVGNEGAGLSEEFCARCDRRVILPIAPGSESLNAAMAASIFAWELSRAARGEENR</sequence>
<comment type="caution">
    <text evidence="5">The sequence shown here is derived from an EMBL/GenBank/DDBJ whole genome shotgun (WGS) entry which is preliminary data.</text>
</comment>
<evidence type="ECO:0000256" key="1">
    <source>
        <dbReference type="ARBA" id="ARBA00007228"/>
    </source>
</evidence>
<dbReference type="SMART" id="SM00967">
    <property type="entry name" value="SpoU_sub_bind"/>
    <property type="match status" value="1"/>
</dbReference>
<name>A0ABR7NI01_9FIRM</name>
<evidence type="ECO:0000256" key="3">
    <source>
        <dbReference type="ARBA" id="ARBA00022679"/>
    </source>
</evidence>